<keyword evidence="4" id="KW-1185">Reference proteome</keyword>
<dbReference type="Proteomes" id="UP000467841">
    <property type="component" value="Unassembled WGS sequence"/>
</dbReference>
<proteinExistence type="predicted"/>
<feature type="region of interest" description="Disordered" evidence="1">
    <location>
        <begin position="26"/>
        <end position="55"/>
    </location>
</feature>
<evidence type="ECO:0000256" key="2">
    <source>
        <dbReference type="SAM" id="Phobius"/>
    </source>
</evidence>
<dbReference type="PANTHER" id="PTHR36043:SF1">
    <property type="entry name" value="2,3-BISPHOSPHOGLYCERATE-INDEPENDENT PHOSPHOGLYCERATE MUTASE"/>
    <property type="match status" value="1"/>
</dbReference>
<accession>A0A6D2K3L6</accession>
<gene>
    <name evidence="3" type="ORF">MERR_LOCUS33498</name>
</gene>
<keyword evidence="2" id="KW-0472">Membrane</keyword>
<name>A0A6D2K3L6_9BRAS</name>
<reference evidence="3" key="1">
    <citation type="submission" date="2020-01" db="EMBL/GenBank/DDBJ databases">
        <authorList>
            <person name="Mishra B."/>
        </authorList>
    </citation>
    <scope>NUCLEOTIDE SEQUENCE [LARGE SCALE GENOMIC DNA]</scope>
</reference>
<keyword evidence="2" id="KW-1133">Transmembrane helix</keyword>
<dbReference type="EMBL" id="CACVBM020001340">
    <property type="protein sequence ID" value="CAA7046263.1"/>
    <property type="molecule type" value="Genomic_DNA"/>
</dbReference>
<evidence type="ECO:0000256" key="1">
    <source>
        <dbReference type="SAM" id="MobiDB-lite"/>
    </source>
</evidence>
<dbReference type="OrthoDB" id="1914651at2759"/>
<sequence>MDTYVRISSLRSPNLCRIIPRFSSSSKFRCSKKNPDESPKSGNDNGDKSSSRDWDKAWKSFKKQSKKTLFSQFNVDKYVTWNPPRSEFPLSEEVDPIKRAERSNLMLWTSPRFTLIGAIVIVSFLLLYTILAPVK</sequence>
<protein>
    <submittedName>
        <fullName evidence="3">Uncharacterized protein</fullName>
    </submittedName>
</protein>
<dbReference type="AlphaFoldDB" id="A0A6D2K3L6"/>
<organism evidence="3 4">
    <name type="scientific">Microthlaspi erraticum</name>
    <dbReference type="NCBI Taxonomy" id="1685480"/>
    <lineage>
        <taxon>Eukaryota</taxon>
        <taxon>Viridiplantae</taxon>
        <taxon>Streptophyta</taxon>
        <taxon>Embryophyta</taxon>
        <taxon>Tracheophyta</taxon>
        <taxon>Spermatophyta</taxon>
        <taxon>Magnoliopsida</taxon>
        <taxon>eudicotyledons</taxon>
        <taxon>Gunneridae</taxon>
        <taxon>Pentapetalae</taxon>
        <taxon>rosids</taxon>
        <taxon>malvids</taxon>
        <taxon>Brassicales</taxon>
        <taxon>Brassicaceae</taxon>
        <taxon>Coluteocarpeae</taxon>
        <taxon>Microthlaspi</taxon>
    </lineage>
</organism>
<evidence type="ECO:0000313" key="3">
    <source>
        <dbReference type="EMBL" id="CAA7046263.1"/>
    </source>
</evidence>
<comment type="caution">
    <text evidence="3">The sequence shown here is derived from an EMBL/GenBank/DDBJ whole genome shotgun (WGS) entry which is preliminary data.</text>
</comment>
<dbReference type="PANTHER" id="PTHR36043">
    <property type="entry name" value="2,3-BISPHOSPHOGLYCERATE-INDEPENDENT PHOSPHOGLYCERATE MUTASE"/>
    <property type="match status" value="1"/>
</dbReference>
<feature type="compositionally biased region" description="Basic and acidic residues" evidence="1">
    <location>
        <begin position="33"/>
        <end position="55"/>
    </location>
</feature>
<evidence type="ECO:0000313" key="4">
    <source>
        <dbReference type="Proteomes" id="UP000467841"/>
    </source>
</evidence>
<keyword evidence="2" id="KW-0812">Transmembrane</keyword>
<feature type="transmembrane region" description="Helical" evidence="2">
    <location>
        <begin position="113"/>
        <end position="131"/>
    </location>
</feature>